<keyword evidence="1" id="KW-0472">Membrane</keyword>
<evidence type="ECO:0000256" key="1">
    <source>
        <dbReference type="SAM" id="Phobius"/>
    </source>
</evidence>
<dbReference type="PANTHER" id="PTHR34672:SF17">
    <property type="entry name" value="POLLEN-SPECIFIC ARABINOGALACTA PROTEIN BAN102"/>
    <property type="match status" value="1"/>
</dbReference>
<dbReference type="AlphaFoldDB" id="A0A8J5KWP9"/>
<accession>A0A8J5KWP9</accession>
<name>A0A8J5KWP9_ZINOF</name>
<evidence type="ECO:0000313" key="2">
    <source>
        <dbReference type="EMBL" id="KAG6493488.1"/>
    </source>
</evidence>
<dbReference type="Proteomes" id="UP000734854">
    <property type="component" value="Unassembled WGS sequence"/>
</dbReference>
<reference evidence="2 3" key="1">
    <citation type="submission" date="2020-08" db="EMBL/GenBank/DDBJ databases">
        <title>Plant Genome Project.</title>
        <authorList>
            <person name="Zhang R.-G."/>
        </authorList>
    </citation>
    <scope>NUCLEOTIDE SEQUENCE [LARGE SCALE GENOMIC DNA]</scope>
    <source>
        <tissue evidence="2">Rhizome</tissue>
    </source>
</reference>
<dbReference type="EMBL" id="JACMSC010000013">
    <property type="protein sequence ID" value="KAG6493488.1"/>
    <property type="molecule type" value="Genomic_DNA"/>
</dbReference>
<organism evidence="2 3">
    <name type="scientific">Zingiber officinale</name>
    <name type="common">Ginger</name>
    <name type="synonym">Amomum zingiber</name>
    <dbReference type="NCBI Taxonomy" id="94328"/>
    <lineage>
        <taxon>Eukaryota</taxon>
        <taxon>Viridiplantae</taxon>
        <taxon>Streptophyta</taxon>
        <taxon>Embryophyta</taxon>
        <taxon>Tracheophyta</taxon>
        <taxon>Spermatophyta</taxon>
        <taxon>Magnoliopsida</taxon>
        <taxon>Liliopsida</taxon>
        <taxon>Zingiberales</taxon>
        <taxon>Zingiberaceae</taxon>
        <taxon>Zingiber</taxon>
    </lineage>
</organism>
<keyword evidence="1" id="KW-0812">Transmembrane</keyword>
<dbReference type="InterPro" id="IPR044702">
    <property type="entry name" value="AGP23/40"/>
</dbReference>
<proteinExistence type="predicted"/>
<comment type="caution">
    <text evidence="2">The sequence shown here is derived from an EMBL/GenBank/DDBJ whole genome shotgun (WGS) entry which is preliminary data.</text>
</comment>
<sequence>MCISHIREGRQAKAHPFQTFGATPNKITKKNSQNQRRFQMQKQPKATMAWIHPSLLLPEHLLDHGSWKASWDPRIPYKFRSFPLPPSSGLQLRKCEGRNRPNFRSFSSLSSLSSSIPEMEMRKIACVVLVATAAVATTALAAEAPAPGPAASASFAVTPAAGAAIGASLFSFFAFFLQ</sequence>
<evidence type="ECO:0000313" key="3">
    <source>
        <dbReference type="Proteomes" id="UP000734854"/>
    </source>
</evidence>
<gene>
    <name evidence="2" type="ORF">ZIOFF_048475</name>
</gene>
<feature type="transmembrane region" description="Helical" evidence="1">
    <location>
        <begin position="154"/>
        <end position="177"/>
    </location>
</feature>
<dbReference type="PANTHER" id="PTHR34672">
    <property type="entry name" value="POLLEN-SPECIFIC ARABINOGALACTA PROTEIN BAN102"/>
    <property type="match status" value="1"/>
</dbReference>
<feature type="transmembrane region" description="Helical" evidence="1">
    <location>
        <begin position="124"/>
        <end position="142"/>
    </location>
</feature>
<protein>
    <submittedName>
        <fullName evidence="2">Uncharacterized protein</fullName>
    </submittedName>
</protein>
<keyword evidence="1" id="KW-1133">Transmembrane helix</keyword>
<keyword evidence="3" id="KW-1185">Reference proteome</keyword>